<dbReference type="GO" id="GO:0003735">
    <property type="term" value="F:structural constituent of ribosome"/>
    <property type="evidence" value="ECO:0007669"/>
    <property type="project" value="InterPro"/>
</dbReference>
<dbReference type="EMBL" id="JADOXO010000788">
    <property type="protein sequence ID" value="KAF9800309.1"/>
    <property type="molecule type" value="Genomic_DNA"/>
</dbReference>
<evidence type="ECO:0000313" key="4">
    <source>
        <dbReference type="Proteomes" id="UP000639403"/>
    </source>
</evidence>
<protein>
    <recommendedName>
        <fullName evidence="5">50S ribosomal protein L36</fullName>
    </recommendedName>
</protein>
<dbReference type="PANTHER" id="PTHR28174:SF1">
    <property type="entry name" value="LARGE RIBOSOMAL SUBUNIT PROTEIN BL31M"/>
    <property type="match status" value="1"/>
</dbReference>
<dbReference type="GO" id="GO:0032543">
    <property type="term" value="P:mitochondrial translation"/>
    <property type="evidence" value="ECO:0007669"/>
    <property type="project" value="InterPro"/>
</dbReference>
<dbReference type="InterPro" id="IPR034600">
    <property type="entry name" value="Ribosomal_bL31m"/>
</dbReference>
<organism evidence="3 4">
    <name type="scientific">Rhodonia placenta</name>
    <dbReference type="NCBI Taxonomy" id="104341"/>
    <lineage>
        <taxon>Eukaryota</taxon>
        <taxon>Fungi</taxon>
        <taxon>Dikarya</taxon>
        <taxon>Basidiomycota</taxon>
        <taxon>Agaricomycotina</taxon>
        <taxon>Agaricomycetes</taxon>
        <taxon>Polyporales</taxon>
        <taxon>Adustoporiaceae</taxon>
        <taxon>Rhodonia</taxon>
    </lineage>
</organism>
<feature type="chain" id="PRO_5034900304" description="50S ribosomal protein L36" evidence="2">
    <location>
        <begin position="16"/>
        <end position="175"/>
    </location>
</feature>
<evidence type="ECO:0000256" key="1">
    <source>
        <dbReference type="SAM" id="MobiDB-lite"/>
    </source>
</evidence>
<feature type="compositionally biased region" description="Low complexity" evidence="1">
    <location>
        <begin position="162"/>
        <end position="175"/>
    </location>
</feature>
<reference evidence="3" key="1">
    <citation type="submission" date="2020-11" db="EMBL/GenBank/DDBJ databases">
        <authorList>
            <person name="Koelle M."/>
            <person name="Horta M.A.C."/>
            <person name="Nowrousian M."/>
            <person name="Ohm R.A."/>
            <person name="Benz P."/>
            <person name="Pilgard A."/>
        </authorList>
    </citation>
    <scope>NUCLEOTIDE SEQUENCE</scope>
    <source>
        <strain evidence="3">FPRL280</strain>
    </source>
</reference>
<keyword evidence="2" id="KW-0732">Signal</keyword>
<dbReference type="Gene3D" id="6.20.130.10">
    <property type="match status" value="1"/>
</dbReference>
<sequence>MTLALSLSLASTSRAACKVPVAGHNPLRALSAATLAPYAHIYTQTRSVSSSPYGRTHVWKHRQRTLPKPFVPQFPQRVVRADGSTFTHYTTSPRSAHRLTRDTTNNPLWNAAKWTAESEEEDIVTGRLGRFNRRFDGLGGHGLDVDWMSEASGEGAGKAEAEAVAETVAGKKPKA</sequence>
<feature type="signal peptide" evidence="2">
    <location>
        <begin position="1"/>
        <end position="15"/>
    </location>
</feature>
<accession>A0A8H7NSH1</accession>
<reference evidence="3" key="2">
    <citation type="journal article" name="Front. Microbiol.">
        <title>Degradative Capacity of Two Strains of Rhodonia placenta: From Phenotype to Genotype.</title>
        <authorList>
            <person name="Kolle M."/>
            <person name="Horta M.A.C."/>
            <person name="Nowrousian M."/>
            <person name="Ohm R.A."/>
            <person name="Benz J.P."/>
            <person name="Pilgard A."/>
        </authorList>
    </citation>
    <scope>NUCLEOTIDE SEQUENCE</scope>
    <source>
        <strain evidence="3">FPRL280</strain>
    </source>
</reference>
<dbReference type="GO" id="GO:0005762">
    <property type="term" value="C:mitochondrial large ribosomal subunit"/>
    <property type="evidence" value="ECO:0007669"/>
    <property type="project" value="InterPro"/>
</dbReference>
<feature type="region of interest" description="Disordered" evidence="1">
    <location>
        <begin position="151"/>
        <end position="175"/>
    </location>
</feature>
<gene>
    <name evidence="3" type="ORF">IEO21_10386</name>
</gene>
<dbReference type="PANTHER" id="PTHR28174">
    <property type="entry name" value="54S RIBOSOMAL PROTEIN L36, MITOCHONDRIAL"/>
    <property type="match status" value="1"/>
</dbReference>
<evidence type="ECO:0000313" key="3">
    <source>
        <dbReference type="EMBL" id="KAF9800309.1"/>
    </source>
</evidence>
<name>A0A8H7NSH1_9APHY</name>
<dbReference type="AlphaFoldDB" id="A0A8H7NSH1"/>
<evidence type="ECO:0000256" key="2">
    <source>
        <dbReference type="SAM" id="SignalP"/>
    </source>
</evidence>
<dbReference type="Proteomes" id="UP000639403">
    <property type="component" value="Unassembled WGS sequence"/>
</dbReference>
<evidence type="ECO:0008006" key="5">
    <source>
        <dbReference type="Google" id="ProtNLM"/>
    </source>
</evidence>
<comment type="caution">
    <text evidence="3">The sequence shown here is derived from an EMBL/GenBank/DDBJ whole genome shotgun (WGS) entry which is preliminary data.</text>
</comment>
<proteinExistence type="predicted"/>